<evidence type="ECO:0000256" key="1">
    <source>
        <dbReference type="SAM" id="MobiDB-lite"/>
    </source>
</evidence>
<dbReference type="Proteomes" id="UP001174694">
    <property type="component" value="Unassembled WGS sequence"/>
</dbReference>
<organism evidence="2 3">
    <name type="scientific">Pleurostoma richardsiae</name>
    <dbReference type="NCBI Taxonomy" id="41990"/>
    <lineage>
        <taxon>Eukaryota</taxon>
        <taxon>Fungi</taxon>
        <taxon>Dikarya</taxon>
        <taxon>Ascomycota</taxon>
        <taxon>Pezizomycotina</taxon>
        <taxon>Sordariomycetes</taxon>
        <taxon>Sordariomycetidae</taxon>
        <taxon>Calosphaeriales</taxon>
        <taxon>Pleurostomataceae</taxon>
        <taxon>Pleurostoma</taxon>
    </lineage>
</organism>
<accession>A0AA38VQQ1</accession>
<reference evidence="2" key="1">
    <citation type="submission" date="2022-07" db="EMBL/GenBank/DDBJ databases">
        <title>Fungi with potential for degradation of polypropylene.</title>
        <authorList>
            <person name="Gostincar C."/>
        </authorList>
    </citation>
    <scope>NUCLEOTIDE SEQUENCE</scope>
    <source>
        <strain evidence="2">EXF-13308</strain>
    </source>
</reference>
<comment type="caution">
    <text evidence="2">The sequence shown here is derived from an EMBL/GenBank/DDBJ whole genome shotgun (WGS) entry which is preliminary data.</text>
</comment>
<name>A0AA38VQQ1_9PEZI</name>
<gene>
    <name evidence="2" type="ORF">NKR23_g726</name>
</gene>
<protein>
    <submittedName>
        <fullName evidence="2">Uncharacterized protein</fullName>
    </submittedName>
</protein>
<feature type="region of interest" description="Disordered" evidence="1">
    <location>
        <begin position="278"/>
        <end position="325"/>
    </location>
</feature>
<keyword evidence="3" id="KW-1185">Reference proteome</keyword>
<evidence type="ECO:0000313" key="3">
    <source>
        <dbReference type="Proteomes" id="UP001174694"/>
    </source>
</evidence>
<feature type="compositionally biased region" description="Basic and acidic residues" evidence="1">
    <location>
        <begin position="279"/>
        <end position="295"/>
    </location>
</feature>
<dbReference type="AlphaFoldDB" id="A0AA38VQQ1"/>
<dbReference type="EMBL" id="JANBVO010000001">
    <property type="protein sequence ID" value="KAJ9157566.1"/>
    <property type="molecule type" value="Genomic_DNA"/>
</dbReference>
<evidence type="ECO:0000313" key="2">
    <source>
        <dbReference type="EMBL" id="KAJ9157566.1"/>
    </source>
</evidence>
<proteinExistence type="predicted"/>
<sequence length="325" mass="37574">MAIHGAHNIEDSTLEDFAELLQFEEANAPAVEKILKSDSLKKEEEEEKPKDLSDREMVLEAYDRMSKSLKTGLMGIRTAKKGIEQLEDQVSHTENIAIFQESKPDETECPHCIAKPATENVAYIHVPVPRLYHRRPQFRLTILGWILFLLAAWYYTENRLWEEYGFTEVCTRRACNLNLDSPYFGQVIPWKLDDWIFGGRVRALYREYEEPLSDWYLDVWETVLFVDIRDISPRVMHPVDREQWRRRMIKKGYIKEPEWVPPTAELAAKLARGRAMLEASERKEAGDDVGGRDDGDGSDDIGSGDETMAADEPVFEESPKKSGWF</sequence>